<gene>
    <name evidence="1" type="primary">ZPR1</name>
    <name evidence="1" type="ORF">M8818_001031</name>
</gene>
<organism evidence="1 2">
    <name type="scientific">Zalaria obscura</name>
    <dbReference type="NCBI Taxonomy" id="2024903"/>
    <lineage>
        <taxon>Eukaryota</taxon>
        <taxon>Fungi</taxon>
        <taxon>Dikarya</taxon>
        <taxon>Ascomycota</taxon>
        <taxon>Pezizomycotina</taxon>
        <taxon>Dothideomycetes</taxon>
        <taxon>Dothideomycetidae</taxon>
        <taxon>Dothideales</taxon>
        <taxon>Zalariaceae</taxon>
        <taxon>Zalaria</taxon>
    </lineage>
</organism>
<sequence length="758" mass="83681">MASIASADASARLEYLDKAAQLLAANSPSVSAHLGAQYKHLAAEQHIHVPESRRARNCGACGSLLIPGWSCKITKSAPIQQRSKRAIRSKRPVAHKDTTATSTYMIYTCTFCDSESKFDMPKRAKRPAPSQLPKETITVAQPDLTPDASAQVPVPVATLSAGTKEPATKEDASSASSTAHAKKRARARKQGGLQALLAKSKEKETAAFDLMDFMKSKYFVYHKHYQAHSIYDNMASNGEGAKPTGPALMKDLFEDMGRKVESMKVSGGDEETDQKVVDEIESLCMNCHEDGVTRLLLTKIPFFREIVIMSFSCEHCNFKNSEIQSAGEIQPRGYKYTFRVDKEEDLQRQVVKTDGCVFRIEDMDLEIPPGKGQFTNIEGIVSAVRDDLASLQEARMEQMPEVGEKVAGVIRSLTDMLEGRSYPFTVSADDASGNSWIEPSPRDISGKYLKNAYDRTPSQNAALGLGDDVPEPESQHFHDDGAQAPPSTVRPEYQAHDMGEGWTADRSTNVDGDDIVENEVYTFPASCPGCTKPCATNMKMVNIPHFKQVVLMSTVCDHCGYRSNEVKTGGEVPELGRKITLAVNTPEDLARDVLKSESAALYCPELELRVEPGTLGGRFTTIEGLLTNFRKDLRAQAFGLADGDNEDEIARVGDSIAPESKRSWDQFFDQLTEAIEGRRKFTVVIEDPLASSYVQSYTAPDPDPQIQTEDYERTEEEEEHLGLLDIKTEGYEVDHEKEQQEKKKEAEAKEGAGEEKEA</sequence>
<dbReference type="EMBL" id="JAMKPW020000004">
    <property type="protein sequence ID" value="KAK8219297.1"/>
    <property type="molecule type" value="Genomic_DNA"/>
</dbReference>
<reference evidence="1" key="1">
    <citation type="submission" date="2024-02" db="EMBL/GenBank/DDBJ databases">
        <title>Metagenome Assembled Genome of Zalaria obscura JY119.</title>
        <authorList>
            <person name="Vighnesh L."/>
            <person name="Jagadeeshwari U."/>
            <person name="Venkata Ramana C."/>
            <person name="Sasikala C."/>
        </authorList>
    </citation>
    <scope>NUCLEOTIDE SEQUENCE</scope>
    <source>
        <strain evidence="1">JY119</strain>
    </source>
</reference>
<proteinExistence type="predicted"/>
<keyword evidence="1" id="KW-0862">Zinc</keyword>
<comment type="caution">
    <text evidence="1">The sequence shown here is derived from an EMBL/GenBank/DDBJ whole genome shotgun (WGS) entry which is preliminary data.</text>
</comment>
<name>A0ACC3SMA9_9PEZI</name>
<accession>A0ACC3SMA9</accession>
<keyword evidence="2" id="KW-1185">Reference proteome</keyword>
<keyword evidence="1" id="KW-0479">Metal-binding</keyword>
<keyword evidence="1" id="KW-0863">Zinc-finger</keyword>
<evidence type="ECO:0000313" key="2">
    <source>
        <dbReference type="Proteomes" id="UP001320706"/>
    </source>
</evidence>
<protein>
    <submittedName>
        <fullName evidence="1">Nucleolar zinc-finger protein</fullName>
    </submittedName>
</protein>
<dbReference type="Proteomes" id="UP001320706">
    <property type="component" value="Unassembled WGS sequence"/>
</dbReference>
<evidence type="ECO:0000313" key="1">
    <source>
        <dbReference type="EMBL" id="KAK8219297.1"/>
    </source>
</evidence>